<evidence type="ECO:0000256" key="1">
    <source>
        <dbReference type="ARBA" id="ARBA00004141"/>
    </source>
</evidence>
<feature type="transmembrane region" description="Helical" evidence="8">
    <location>
        <begin position="400"/>
        <end position="418"/>
    </location>
</feature>
<keyword evidence="4 8" id="KW-0812">Transmembrane</keyword>
<keyword evidence="7 8" id="KW-0924">Ammonia transport</keyword>
<dbReference type="InterPro" id="IPR001905">
    <property type="entry name" value="Ammonium_transpt"/>
</dbReference>
<keyword evidence="6 8" id="KW-0472">Membrane</keyword>
<evidence type="ECO:0000259" key="9">
    <source>
        <dbReference type="Pfam" id="PF00909"/>
    </source>
</evidence>
<evidence type="ECO:0000313" key="11">
    <source>
        <dbReference type="Proteomes" id="UP001255185"/>
    </source>
</evidence>
<evidence type="ECO:0000256" key="6">
    <source>
        <dbReference type="ARBA" id="ARBA00023136"/>
    </source>
</evidence>
<dbReference type="InterPro" id="IPR029020">
    <property type="entry name" value="Ammonium/urea_transptr"/>
</dbReference>
<dbReference type="RefSeq" id="WP_310024602.1">
    <property type="nucleotide sequence ID" value="NZ_JAVDVI010000002.1"/>
</dbReference>
<dbReference type="PANTHER" id="PTHR43029:SF10">
    <property type="entry name" value="AMMONIUM TRANSPORTER MEP2"/>
    <property type="match status" value="1"/>
</dbReference>
<feature type="transmembrane region" description="Helical" evidence="8">
    <location>
        <begin position="82"/>
        <end position="105"/>
    </location>
</feature>
<dbReference type="NCBIfam" id="TIGR00836">
    <property type="entry name" value="amt"/>
    <property type="match status" value="1"/>
</dbReference>
<feature type="transmembrane region" description="Helical" evidence="8">
    <location>
        <begin position="178"/>
        <end position="198"/>
    </location>
</feature>
<feature type="transmembrane region" description="Helical" evidence="8">
    <location>
        <begin position="247"/>
        <end position="264"/>
    </location>
</feature>
<evidence type="ECO:0000313" key="10">
    <source>
        <dbReference type="EMBL" id="MDR6966806.1"/>
    </source>
</evidence>
<feature type="transmembrane region" description="Helical" evidence="8">
    <location>
        <begin position="48"/>
        <end position="70"/>
    </location>
</feature>
<keyword evidence="11" id="KW-1185">Reference proteome</keyword>
<reference evidence="10 11" key="1">
    <citation type="submission" date="2023-07" db="EMBL/GenBank/DDBJ databases">
        <title>Sorghum-associated microbial communities from plants grown in Nebraska, USA.</title>
        <authorList>
            <person name="Schachtman D."/>
        </authorList>
    </citation>
    <scope>NUCLEOTIDE SEQUENCE [LARGE SCALE GENOMIC DNA]</scope>
    <source>
        <strain evidence="10 11">3773</strain>
    </source>
</reference>
<gene>
    <name evidence="10" type="ORF">J2X31_000804</name>
</gene>
<comment type="similarity">
    <text evidence="2 8">Belongs to the ammonia transporter channel (TC 1.A.11.2) family.</text>
</comment>
<proteinExistence type="inferred from homology"/>
<dbReference type="SUPFAM" id="SSF111352">
    <property type="entry name" value="Ammonium transporter"/>
    <property type="match status" value="1"/>
</dbReference>
<feature type="transmembrane region" description="Helical" evidence="8">
    <location>
        <begin position="330"/>
        <end position="348"/>
    </location>
</feature>
<dbReference type="PROSITE" id="PS01219">
    <property type="entry name" value="AMMONIUM_TRANSP"/>
    <property type="match status" value="1"/>
</dbReference>
<accession>A0ABU1TLS4</accession>
<feature type="transmembrane region" description="Helical" evidence="8">
    <location>
        <begin position="276"/>
        <end position="297"/>
    </location>
</feature>
<feature type="transmembrane region" description="Helical" evidence="8">
    <location>
        <begin position="7"/>
        <end position="28"/>
    </location>
</feature>
<feature type="domain" description="Ammonium transporter AmtB-like" evidence="9">
    <location>
        <begin position="49"/>
        <end position="446"/>
    </location>
</feature>
<dbReference type="Pfam" id="PF00909">
    <property type="entry name" value="Ammonium_transp"/>
    <property type="match status" value="1"/>
</dbReference>
<evidence type="ECO:0000256" key="8">
    <source>
        <dbReference type="RuleBase" id="RU362002"/>
    </source>
</evidence>
<feature type="transmembrane region" description="Helical" evidence="8">
    <location>
        <begin position="145"/>
        <end position="166"/>
    </location>
</feature>
<comment type="caution">
    <text evidence="10">The sequence shown here is derived from an EMBL/GenBank/DDBJ whole genome shotgun (WGS) entry which is preliminary data.</text>
</comment>
<feature type="transmembrane region" description="Helical" evidence="8">
    <location>
        <begin position="218"/>
        <end position="235"/>
    </location>
</feature>
<dbReference type="Proteomes" id="UP001255185">
    <property type="component" value="Unassembled WGS sequence"/>
</dbReference>
<evidence type="ECO:0000256" key="7">
    <source>
        <dbReference type="ARBA" id="ARBA00023177"/>
    </source>
</evidence>
<organism evidence="10 11">
    <name type="scientific">Flavobacterium arsenatis</name>
    <dbReference type="NCBI Taxonomy" id="1484332"/>
    <lineage>
        <taxon>Bacteria</taxon>
        <taxon>Pseudomonadati</taxon>
        <taxon>Bacteroidota</taxon>
        <taxon>Flavobacteriia</taxon>
        <taxon>Flavobacteriales</taxon>
        <taxon>Flavobacteriaceae</taxon>
        <taxon>Flavobacterium</taxon>
    </lineage>
</organism>
<keyword evidence="5 8" id="KW-1133">Transmembrane helix</keyword>
<dbReference type="Gene3D" id="1.10.3430.10">
    <property type="entry name" value="Ammonium transporter AmtB like domains"/>
    <property type="match status" value="1"/>
</dbReference>
<protein>
    <recommendedName>
        <fullName evidence="8">Ammonium transporter</fullName>
    </recommendedName>
</protein>
<evidence type="ECO:0000256" key="2">
    <source>
        <dbReference type="ARBA" id="ARBA00005887"/>
    </source>
</evidence>
<dbReference type="EMBL" id="JAVDVI010000002">
    <property type="protein sequence ID" value="MDR6966806.1"/>
    <property type="molecule type" value="Genomic_DNA"/>
</dbReference>
<keyword evidence="3 8" id="KW-0813">Transport</keyword>
<feature type="transmembrane region" description="Helical" evidence="8">
    <location>
        <begin position="360"/>
        <end position="380"/>
    </location>
</feature>
<dbReference type="InterPro" id="IPR024041">
    <property type="entry name" value="NH4_transpt_AmtB-like_dom"/>
</dbReference>
<sequence length="471" mass="50678">MKIEKRWIISFIIIGIVSVTGLLWPEAIETPEILSQFGTTEQIVPADVAWLLTASCLVLLMTPGLSFFYGGMVGKKNVISTMLQSFVCLGVVCLLWVTVGFSLAFGEPIGFNIGDGFYSIIGNPASFPFFDHVNVLPHNKMASTIPFILFALFQMKFAVITPAIITGSFAERVRFISYLLFICLFTLLIYAPLCHAVWHPNGILGTYFGVKDFAGGTVVHMSAGFAALAGALVLGKRKNSKHIPTNIPFVLLGTGMLWFGWFGFNAGSALAANGTAAMAFATTTTASAAAMLTWVFFDRLHGRKVSALGACIGAVVGLVAITPAAGFITIPQSMFFGFITAIVSNKVLYSKAMKKIDDTLDVFACHGVGGIMGMILTAIFAQGENASLVNGGWNVFGHHMMALVLVSAFTFLGSLLLFKVTNFFIPLRVSEESENIGLDISQHDETLDPHKDAALHNPMLELIKVSDSNVS</sequence>
<evidence type="ECO:0000256" key="4">
    <source>
        <dbReference type="ARBA" id="ARBA00022692"/>
    </source>
</evidence>
<name>A0ABU1TLS4_9FLAO</name>
<feature type="transmembrane region" description="Helical" evidence="8">
    <location>
        <begin position="304"/>
        <end position="324"/>
    </location>
</feature>
<evidence type="ECO:0000256" key="3">
    <source>
        <dbReference type="ARBA" id="ARBA00022448"/>
    </source>
</evidence>
<dbReference type="PANTHER" id="PTHR43029">
    <property type="entry name" value="AMMONIUM TRANSPORTER MEP2"/>
    <property type="match status" value="1"/>
</dbReference>
<dbReference type="InterPro" id="IPR018047">
    <property type="entry name" value="Ammonium_transpt_CS"/>
</dbReference>
<evidence type="ECO:0000256" key="5">
    <source>
        <dbReference type="ARBA" id="ARBA00022989"/>
    </source>
</evidence>
<comment type="subcellular location">
    <subcellularLocation>
        <location evidence="8">Cell membrane</location>
        <topology evidence="8">Multi-pass membrane protein</topology>
    </subcellularLocation>
    <subcellularLocation>
        <location evidence="1">Membrane</location>
        <topology evidence="1">Multi-pass membrane protein</topology>
    </subcellularLocation>
</comment>